<feature type="compositionally biased region" description="Basic and acidic residues" evidence="1">
    <location>
        <begin position="211"/>
        <end position="226"/>
    </location>
</feature>
<feature type="compositionally biased region" description="Basic and acidic residues" evidence="1">
    <location>
        <begin position="39"/>
        <end position="49"/>
    </location>
</feature>
<dbReference type="HOGENOM" id="CLU_044746_0_0_1"/>
<name>A0A0A1V2N5_9HYPO</name>
<dbReference type="GO" id="GO:0006364">
    <property type="term" value="P:rRNA processing"/>
    <property type="evidence" value="ECO:0007669"/>
    <property type="project" value="InterPro"/>
</dbReference>
<feature type="compositionally biased region" description="Basic residues" evidence="1">
    <location>
        <begin position="1"/>
        <end position="10"/>
    </location>
</feature>
<dbReference type="eggNOG" id="ENOG502S51X">
    <property type="taxonomic scope" value="Eukaryota"/>
</dbReference>
<reference evidence="2 3" key="1">
    <citation type="submission" date="2014-02" db="EMBL/GenBank/DDBJ databases">
        <title>The genome sequence of the entomopathogenic fungus Metarhizium robertsii ARSEF 2575.</title>
        <authorList>
            <person name="Giuliano Garisto Donzelli B."/>
            <person name="Roe B.A."/>
            <person name="Macmil S.L."/>
            <person name="Krasnoff S.B."/>
            <person name="Gibson D.M."/>
        </authorList>
    </citation>
    <scope>NUCLEOTIDE SEQUENCE [LARGE SCALE GENOMIC DNA]</scope>
    <source>
        <strain evidence="2 3">ARSEF 2575</strain>
    </source>
</reference>
<dbReference type="EMBL" id="JELW01000002">
    <property type="protein sequence ID" value="EXV04110.1"/>
    <property type="molecule type" value="Genomic_DNA"/>
</dbReference>
<accession>A0A0A1V2N5</accession>
<dbReference type="Pfam" id="PF08297">
    <property type="entry name" value="U3_snoRNA_assoc"/>
    <property type="match status" value="1"/>
</dbReference>
<feature type="compositionally biased region" description="Basic and acidic residues" evidence="1">
    <location>
        <begin position="110"/>
        <end position="139"/>
    </location>
</feature>
<dbReference type="InterPro" id="IPR013268">
    <property type="entry name" value="UTP16"/>
</dbReference>
<proteinExistence type="predicted"/>
<feature type="compositionally biased region" description="Acidic residues" evidence="1">
    <location>
        <begin position="89"/>
        <end position="99"/>
    </location>
</feature>
<organism evidence="2 3">
    <name type="scientific">Metarhizium robertsii</name>
    <dbReference type="NCBI Taxonomy" id="568076"/>
    <lineage>
        <taxon>Eukaryota</taxon>
        <taxon>Fungi</taxon>
        <taxon>Dikarya</taxon>
        <taxon>Ascomycota</taxon>
        <taxon>Pezizomycotina</taxon>
        <taxon>Sordariomycetes</taxon>
        <taxon>Hypocreomycetidae</taxon>
        <taxon>Hypocreales</taxon>
        <taxon>Clavicipitaceae</taxon>
        <taxon>Metarhizium</taxon>
    </lineage>
</organism>
<feature type="region of interest" description="Disordered" evidence="1">
    <location>
        <begin position="1"/>
        <end position="228"/>
    </location>
</feature>
<evidence type="ECO:0000313" key="3">
    <source>
        <dbReference type="Proteomes" id="UP000030151"/>
    </source>
</evidence>
<evidence type="ECO:0008006" key="4">
    <source>
        <dbReference type="Google" id="ProtNLM"/>
    </source>
</evidence>
<evidence type="ECO:0000313" key="2">
    <source>
        <dbReference type="EMBL" id="EXV04110.1"/>
    </source>
</evidence>
<feature type="compositionally biased region" description="Low complexity" evidence="1">
    <location>
        <begin position="12"/>
        <end position="21"/>
    </location>
</feature>
<dbReference type="GO" id="GO:0030515">
    <property type="term" value="F:snoRNA binding"/>
    <property type="evidence" value="ECO:0007669"/>
    <property type="project" value="InterPro"/>
</dbReference>
<gene>
    <name evidence="2" type="ORF">X797_001782</name>
</gene>
<feature type="compositionally biased region" description="Acidic residues" evidence="1">
    <location>
        <begin position="184"/>
        <end position="195"/>
    </location>
</feature>
<sequence>MPVETRKRKAMAQAAIQSAQPAPSPPTSTTKRQRKLPVRSKDDVPEQKPEAPTAASKRSNVITFDDDGNADREPAVPAKPVEASKPAQQEEESDGDEAPEAVSTATVAVEMKKSAQAEKKAAREQAAAEKQKRQQRDALFKQQASQRKAETRTEKVPAPIQEVSARKLSGKMVIPSVLPAEFLTDSDSEEEDDAESSLGQDLPRKRTVSGVEKRMSRDGRGPRDEVIGSTVYRISKKVDGRLAPKARKYSKSSKDILLKRGRAPVQGRSGFFKK</sequence>
<dbReference type="OrthoDB" id="5245631at2759"/>
<evidence type="ECO:0000256" key="1">
    <source>
        <dbReference type="SAM" id="MobiDB-lite"/>
    </source>
</evidence>
<protein>
    <recommendedName>
        <fullName evidence="4">U3 snoRNA associated</fullName>
    </recommendedName>
</protein>
<dbReference type="Proteomes" id="UP000030151">
    <property type="component" value="Unassembled WGS sequence"/>
</dbReference>
<comment type="caution">
    <text evidence="2">The sequence shown here is derived from an EMBL/GenBank/DDBJ whole genome shotgun (WGS) entry which is preliminary data.</text>
</comment>
<dbReference type="AlphaFoldDB" id="A0A0A1V2N5"/>